<feature type="domain" description="Protein kinase" evidence="1">
    <location>
        <begin position="21"/>
        <end position="291"/>
    </location>
</feature>
<keyword evidence="3" id="KW-1185">Reference proteome</keyword>
<evidence type="ECO:0000259" key="1">
    <source>
        <dbReference type="PROSITE" id="PS50011"/>
    </source>
</evidence>
<gene>
    <name evidence="2" type="ORF">R3P38DRAFT_2600464</name>
</gene>
<name>A0AAW0DW61_9AGAR</name>
<proteinExistence type="predicted"/>
<dbReference type="SMART" id="SM00220">
    <property type="entry name" value="S_TKc"/>
    <property type="match status" value="1"/>
</dbReference>
<dbReference type="InterPro" id="IPR000719">
    <property type="entry name" value="Prot_kinase_dom"/>
</dbReference>
<dbReference type="PANTHER" id="PTHR24348">
    <property type="entry name" value="SERINE/THREONINE-PROTEIN KINASE UNC-51-RELATED"/>
    <property type="match status" value="1"/>
</dbReference>
<dbReference type="GO" id="GO:0010506">
    <property type="term" value="P:regulation of autophagy"/>
    <property type="evidence" value="ECO:0007669"/>
    <property type="project" value="InterPro"/>
</dbReference>
<sequence>MPSQSSYLPNLTGHTVDHGMLSLVKRMGHGAFGQVYKAQNLGPSGPSFYAVKCLKRTAHGSRDAKLQERERRLHLRASCHPNVVTFHGSFVEQDLRFFVLDLCPGSDMHAAIVRGVYHRKTALIRRVFNSIVDAILFCHAHGIYHRDIKPENILVDSDGENPLIADFGLSTDQRIVRNTNCGTPSYMSPGMSAQQSFETGSSSYCTADSDTWALCIVLLNMIAGMKPWRRAQASDPRWNSFMANPEFLRTICPISRTLNDFLTKCFRIDPTSRLPLVEVKDEMLKMHHLYMSEADYQLASRAVQRVAEGAAFGGEVTYQRTECSQCDVPAGSTDSDSDSGYSSAARVARPITFPDDRDMPPTHLAVPGQSNLKGSRPSSNAIFAPRVHDVSPMVSSLEDQLSVIHVIIDSEPKTPRSKMKGFMGRLRVWRK</sequence>
<dbReference type="GO" id="GO:0005737">
    <property type="term" value="C:cytoplasm"/>
    <property type="evidence" value="ECO:0007669"/>
    <property type="project" value="TreeGrafter"/>
</dbReference>
<reference evidence="2 3" key="1">
    <citation type="journal article" date="2024" name="J Genomics">
        <title>Draft genome sequencing and assembly of Favolaschia claudopus CIRM-BRFM 2984 isolated from oak limbs.</title>
        <authorList>
            <person name="Navarro D."/>
            <person name="Drula E."/>
            <person name="Chaduli D."/>
            <person name="Cazenave R."/>
            <person name="Ahrendt S."/>
            <person name="Wang J."/>
            <person name="Lipzen A."/>
            <person name="Daum C."/>
            <person name="Barry K."/>
            <person name="Grigoriev I.V."/>
            <person name="Favel A."/>
            <person name="Rosso M.N."/>
            <person name="Martin F."/>
        </authorList>
    </citation>
    <scope>NUCLEOTIDE SEQUENCE [LARGE SCALE GENOMIC DNA]</scope>
    <source>
        <strain evidence="2 3">CIRM-BRFM 2984</strain>
    </source>
</reference>
<dbReference type="AlphaFoldDB" id="A0AAW0DW61"/>
<evidence type="ECO:0000313" key="3">
    <source>
        <dbReference type="Proteomes" id="UP001362999"/>
    </source>
</evidence>
<keyword evidence="2" id="KW-0808">Transferase</keyword>
<comment type="caution">
    <text evidence="2">The sequence shown here is derived from an EMBL/GenBank/DDBJ whole genome shotgun (WGS) entry which is preliminary data.</text>
</comment>
<dbReference type="GO" id="GO:0005524">
    <property type="term" value="F:ATP binding"/>
    <property type="evidence" value="ECO:0007669"/>
    <property type="project" value="InterPro"/>
</dbReference>
<dbReference type="Gene3D" id="1.10.510.10">
    <property type="entry name" value="Transferase(Phosphotransferase) domain 1"/>
    <property type="match status" value="1"/>
</dbReference>
<dbReference type="PROSITE" id="PS00108">
    <property type="entry name" value="PROTEIN_KINASE_ST"/>
    <property type="match status" value="1"/>
</dbReference>
<dbReference type="InterPro" id="IPR011009">
    <property type="entry name" value="Kinase-like_dom_sf"/>
</dbReference>
<organism evidence="2 3">
    <name type="scientific">Favolaschia claudopus</name>
    <dbReference type="NCBI Taxonomy" id="2862362"/>
    <lineage>
        <taxon>Eukaryota</taxon>
        <taxon>Fungi</taxon>
        <taxon>Dikarya</taxon>
        <taxon>Basidiomycota</taxon>
        <taxon>Agaricomycotina</taxon>
        <taxon>Agaricomycetes</taxon>
        <taxon>Agaricomycetidae</taxon>
        <taxon>Agaricales</taxon>
        <taxon>Marasmiineae</taxon>
        <taxon>Mycenaceae</taxon>
        <taxon>Favolaschia</taxon>
    </lineage>
</organism>
<evidence type="ECO:0000313" key="2">
    <source>
        <dbReference type="EMBL" id="KAK7055511.1"/>
    </source>
</evidence>
<protein>
    <submittedName>
        <fullName evidence="2">Protein serine threonine kinase</fullName>
    </submittedName>
</protein>
<accession>A0AAW0DW61</accession>
<dbReference type="GO" id="GO:0004674">
    <property type="term" value="F:protein serine/threonine kinase activity"/>
    <property type="evidence" value="ECO:0007669"/>
    <property type="project" value="InterPro"/>
</dbReference>
<dbReference type="InterPro" id="IPR008271">
    <property type="entry name" value="Ser/Thr_kinase_AS"/>
</dbReference>
<dbReference type="Proteomes" id="UP001362999">
    <property type="component" value="Unassembled WGS sequence"/>
</dbReference>
<dbReference type="Pfam" id="PF00069">
    <property type="entry name" value="Pkinase"/>
    <property type="match status" value="1"/>
</dbReference>
<keyword evidence="2" id="KW-0418">Kinase</keyword>
<dbReference type="EMBL" id="JAWWNJ010000005">
    <property type="protein sequence ID" value="KAK7055511.1"/>
    <property type="molecule type" value="Genomic_DNA"/>
</dbReference>
<dbReference type="PROSITE" id="PS50011">
    <property type="entry name" value="PROTEIN_KINASE_DOM"/>
    <property type="match status" value="1"/>
</dbReference>
<dbReference type="SUPFAM" id="SSF56112">
    <property type="entry name" value="Protein kinase-like (PK-like)"/>
    <property type="match status" value="1"/>
</dbReference>
<dbReference type="InterPro" id="IPR045269">
    <property type="entry name" value="Atg1-like"/>
</dbReference>